<feature type="chain" id="PRO_5011520794" evidence="1">
    <location>
        <begin position="24"/>
        <end position="341"/>
    </location>
</feature>
<dbReference type="STRING" id="662367.SAMN05216167_103277"/>
<evidence type="ECO:0000313" key="2">
    <source>
        <dbReference type="EMBL" id="SFD09216.1"/>
    </source>
</evidence>
<keyword evidence="1" id="KW-0732">Signal</keyword>
<organism evidence="2 3">
    <name type="scientific">Spirosoma endophyticum</name>
    <dbReference type="NCBI Taxonomy" id="662367"/>
    <lineage>
        <taxon>Bacteria</taxon>
        <taxon>Pseudomonadati</taxon>
        <taxon>Bacteroidota</taxon>
        <taxon>Cytophagia</taxon>
        <taxon>Cytophagales</taxon>
        <taxon>Cytophagaceae</taxon>
        <taxon>Spirosoma</taxon>
    </lineage>
</organism>
<dbReference type="OrthoDB" id="891525at2"/>
<gene>
    <name evidence="2" type="ORF">SAMN05216167_103277</name>
</gene>
<dbReference type="EMBL" id="FOLQ01000003">
    <property type="protein sequence ID" value="SFD09216.1"/>
    <property type="molecule type" value="Genomic_DNA"/>
</dbReference>
<evidence type="ECO:0000313" key="3">
    <source>
        <dbReference type="Proteomes" id="UP000198598"/>
    </source>
</evidence>
<accession>A0A1I1PHT0</accession>
<dbReference type="AlphaFoldDB" id="A0A1I1PHT0"/>
<dbReference type="Proteomes" id="UP000198598">
    <property type="component" value="Unassembled WGS sequence"/>
</dbReference>
<name>A0A1I1PHT0_9BACT</name>
<evidence type="ECO:0000256" key="1">
    <source>
        <dbReference type="SAM" id="SignalP"/>
    </source>
</evidence>
<proteinExistence type="predicted"/>
<reference evidence="2 3" key="1">
    <citation type="submission" date="2016-10" db="EMBL/GenBank/DDBJ databases">
        <authorList>
            <person name="de Groot N.N."/>
        </authorList>
    </citation>
    <scope>NUCLEOTIDE SEQUENCE [LARGE SCALE GENOMIC DNA]</scope>
    <source>
        <strain evidence="2 3">DSM 26130</strain>
    </source>
</reference>
<feature type="signal peptide" evidence="1">
    <location>
        <begin position="1"/>
        <end position="23"/>
    </location>
</feature>
<dbReference type="RefSeq" id="WP_143100676.1">
    <property type="nucleotide sequence ID" value="NZ_FOLQ01000003.1"/>
</dbReference>
<sequence length="341" mass="37536">MNGLLRVGAVASLFLTMITGVQATPAHPADSLVIRFANRTRLVIYAPDKAGIQALSNYDLNKIVREMGMKLDSVPGGPTAISQDGNRFLKDTVLVVTQKKDGVTTIVINGKSDTTQTGTQNKDTNKKDYEWTKRRNRGNSGRFDYGLSIGLNNFIQQSASPAYPEDSYDLRPLGSRYVALSIGAMPTIARGKYASLKLYYGLEVAWNNFMFEGNNVAEKTPTGVAFPDAGRDLQKSKLTVCTIGIPVVPRVTFYNNDGKKVCHIGLGGYVNYRLDSYRKIKEADGSKDRRHSDYDLSNIRYGVMAHLGIQSLAFFVKYDLSPLFEAGKGPDVRTLTFGLGF</sequence>
<protein>
    <submittedName>
        <fullName evidence="2">Outer membrane protein beta-barrel domain-containing protein</fullName>
    </submittedName>
</protein>
<keyword evidence="3" id="KW-1185">Reference proteome</keyword>